<dbReference type="EMBL" id="CAJVRL010000001">
    <property type="protein sequence ID" value="CAG8948793.1"/>
    <property type="molecule type" value="Genomic_DNA"/>
</dbReference>
<feature type="compositionally biased region" description="Low complexity" evidence="1">
    <location>
        <begin position="729"/>
        <end position="742"/>
    </location>
</feature>
<accession>A0A9N9KLD2</accession>
<feature type="region of interest" description="Disordered" evidence="1">
    <location>
        <begin position="76"/>
        <end position="197"/>
    </location>
</feature>
<evidence type="ECO:0000313" key="3">
    <source>
        <dbReference type="Proteomes" id="UP000696280"/>
    </source>
</evidence>
<evidence type="ECO:0000313" key="2">
    <source>
        <dbReference type="EMBL" id="CAG8948793.1"/>
    </source>
</evidence>
<protein>
    <submittedName>
        <fullName evidence="2">Uncharacterized protein</fullName>
    </submittedName>
</protein>
<dbReference type="OrthoDB" id="3538351at2759"/>
<feature type="region of interest" description="Disordered" evidence="1">
    <location>
        <begin position="1"/>
        <end position="57"/>
    </location>
</feature>
<feature type="compositionally biased region" description="Low complexity" evidence="1">
    <location>
        <begin position="752"/>
        <end position="764"/>
    </location>
</feature>
<feature type="region of interest" description="Disordered" evidence="1">
    <location>
        <begin position="671"/>
        <end position="806"/>
    </location>
</feature>
<reference evidence="2" key="1">
    <citation type="submission" date="2021-07" db="EMBL/GenBank/DDBJ databases">
        <authorList>
            <person name="Durling M."/>
        </authorList>
    </citation>
    <scope>NUCLEOTIDE SEQUENCE</scope>
</reference>
<feature type="compositionally biased region" description="Basic and acidic residues" evidence="1">
    <location>
        <begin position="186"/>
        <end position="196"/>
    </location>
</feature>
<name>A0A9N9KLD2_9HELO</name>
<evidence type="ECO:0000256" key="1">
    <source>
        <dbReference type="SAM" id="MobiDB-lite"/>
    </source>
</evidence>
<dbReference type="AlphaFoldDB" id="A0A9N9KLD2"/>
<proteinExistence type="predicted"/>
<feature type="compositionally biased region" description="Polar residues" evidence="1">
    <location>
        <begin position="112"/>
        <end position="128"/>
    </location>
</feature>
<organism evidence="2 3">
    <name type="scientific">Hymenoscyphus fraxineus</name>
    <dbReference type="NCBI Taxonomy" id="746836"/>
    <lineage>
        <taxon>Eukaryota</taxon>
        <taxon>Fungi</taxon>
        <taxon>Dikarya</taxon>
        <taxon>Ascomycota</taxon>
        <taxon>Pezizomycotina</taxon>
        <taxon>Leotiomycetes</taxon>
        <taxon>Helotiales</taxon>
        <taxon>Helotiaceae</taxon>
        <taxon>Hymenoscyphus</taxon>
    </lineage>
</organism>
<comment type="caution">
    <text evidence="2">The sequence shown here is derived from an EMBL/GenBank/DDBJ whole genome shotgun (WGS) entry which is preliminary data.</text>
</comment>
<dbReference type="Proteomes" id="UP000696280">
    <property type="component" value="Unassembled WGS sequence"/>
</dbReference>
<feature type="compositionally biased region" description="Basic and acidic residues" evidence="1">
    <location>
        <begin position="411"/>
        <end position="421"/>
    </location>
</feature>
<feature type="compositionally biased region" description="Basic and acidic residues" evidence="1">
    <location>
        <begin position="149"/>
        <end position="177"/>
    </location>
</feature>
<feature type="compositionally biased region" description="Polar residues" evidence="1">
    <location>
        <begin position="391"/>
        <end position="408"/>
    </location>
</feature>
<feature type="compositionally biased region" description="Low complexity" evidence="1">
    <location>
        <begin position="567"/>
        <end position="578"/>
    </location>
</feature>
<feature type="region of interest" description="Disordered" evidence="1">
    <location>
        <begin position="391"/>
        <end position="534"/>
    </location>
</feature>
<feature type="compositionally biased region" description="Basic residues" evidence="1">
    <location>
        <begin position="784"/>
        <end position="793"/>
    </location>
</feature>
<feature type="compositionally biased region" description="Low complexity" evidence="1">
    <location>
        <begin position="21"/>
        <end position="48"/>
    </location>
</feature>
<sequence length="860" mass="94495">MARIKSKVTIAQEGNLPGVGPAQAQAAANSSMEMASASDSASPSSTTSVCPHCSSSFPEVASKDFRDHVLACTQPSTAAEEISSDSSLTPPPDSPSVHATKKAKAVDESDAAQANSGAVNGSLANVVNASDHDLEIDQDDSQPSPYVKDAVEYYDKIDEREGSVVTRRNSEEPEEPKTPTPTNREGSADEKPDPKTRHAFQKFTPFEDFGDYLMNAEEMSYEELYDRTSHVNSVLVTYQKEWDDIEKEIYIHESYVKAQAKKTAEISKAVEEGKAKIEDQIYLDYAQRYRAELKLSRVDWEQYLDGFGDDPKSVETVERLRSLRLPNFLSSIHKRQKAREQEPSKLVDRPMMAERITKEELALDKRKRGRLIDQITFEDMKHADVYGFNYSSQPHHVGNQPQPTYNGKSKTKGDASDEGRSRSQRNKAQKSYDPDKSVSPETENEELPAKRTRKPRMNLDMGAETQQRGRNAHSRGATPPVRTFPSGKRVGRPPTKSKLKDFEVPPESTDAALENGTGPRKLAPKQEEQLHDAALSLASKQRELVVNHTQVYFTGNIGDAVYGGNGETSRPSSSSSTEGGKKRKRESTDTGNNPRVHDYGQMTPILPSTSVPQSGTATPAPGPAPKSRKRKAKDTEVDVSLLNPEELEAYEKKKAKSAKLSSSLKSRWERGEMAGAMETRKATNAAKKAAKAAMTTGMVSPPEPPAIVPPTSFNHTATAKFIQPPQTIAPVASQPQQPAAPALPAPKRKQSVQKSQSSPLSSPKGITKAKKKAALPPAINARKVGGRARKPNRLRMSMDGTDEVEGGEMRQQYKSEYDQYQALASPHSQVVLGKRVRKPRVDVRGAEASGDDLEDEEYDE</sequence>
<keyword evidence="3" id="KW-1185">Reference proteome</keyword>
<feature type="compositionally biased region" description="Low complexity" evidence="1">
    <location>
        <begin position="682"/>
        <end position="696"/>
    </location>
</feature>
<feature type="region of interest" description="Disordered" evidence="1">
    <location>
        <begin position="556"/>
        <end position="640"/>
    </location>
</feature>
<gene>
    <name evidence="2" type="ORF">HYFRA_00001915</name>
</gene>